<dbReference type="Gene3D" id="2.130.10.10">
    <property type="entry name" value="YVTN repeat-like/Quinoprotein amine dehydrogenase"/>
    <property type="match status" value="1"/>
</dbReference>
<dbReference type="GO" id="GO:0003676">
    <property type="term" value="F:nucleic acid binding"/>
    <property type="evidence" value="ECO:0007669"/>
    <property type="project" value="InterPro"/>
</dbReference>
<dbReference type="EMBL" id="KE124450">
    <property type="protein sequence ID" value="EWC78182.1"/>
    <property type="molecule type" value="Genomic_DNA"/>
</dbReference>
<feature type="domain" description="RSE1/DDB1/CPSF1 C-terminal" evidence="1">
    <location>
        <begin position="383"/>
        <end position="554"/>
    </location>
</feature>
<protein>
    <recommendedName>
        <fullName evidence="1">RSE1/DDB1/CPSF1 C-terminal domain-containing protein</fullName>
    </recommendedName>
</protein>
<dbReference type="GO" id="GO:0005634">
    <property type="term" value="C:nucleus"/>
    <property type="evidence" value="ECO:0007669"/>
    <property type="project" value="InterPro"/>
</dbReference>
<gene>
    <name evidence="2" type="ORF">C923_01118</name>
</gene>
<dbReference type="InterPro" id="IPR004871">
    <property type="entry name" value="RSE1/DDB1/CPSF1_C"/>
</dbReference>
<dbReference type="InterPro" id="IPR015943">
    <property type="entry name" value="WD40/YVTN_repeat-like_dom_sf"/>
</dbReference>
<name>W7JGU7_PLAFA</name>
<accession>W7JGU7</accession>
<dbReference type="Proteomes" id="UP000030697">
    <property type="component" value="Unassembled WGS sequence"/>
</dbReference>
<organism evidence="2 3">
    <name type="scientific">Plasmodium falciparum UGT5.1</name>
    <dbReference type="NCBI Taxonomy" id="1237627"/>
    <lineage>
        <taxon>Eukaryota</taxon>
        <taxon>Sar</taxon>
        <taxon>Alveolata</taxon>
        <taxon>Apicomplexa</taxon>
        <taxon>Aconoidasida</taxon>
        <taxon>Haemosporida</taxon>
        <taxon>Plasmodiidae</taxon>
        <taxon>Plasmodium</taxon>
        <taxon>Plasmodium (Laverania)</taxon>
    </lineage>
</organism>
<proteinExistence type="predicted"/>
<evidence type="ECO:0000259" key="1">
    <source>
        <dbReference type="Pfam" id="PF03178"/>
    </source>
</evidence>
<reference evidence="2 3" key="1">
    <citation type="submission" date="2013-02" db="EMBL/GenBank/DDBJ databases">
        <title>The Genome Sequence of Plasmodium falciparum UGT5.1.</title>
        <authorList>
            <consortium name="The Broad Institute Genome Sequencing Platform"/>
            <consortium name="The Broad Institute Genome Sequencing Center for Infectious Disease"/>
            <person name="Neafsey D."/>
            <person name="Cheeseman I."/>
            <person name="Volkman S."/>
            <person name="Adams J."/>
            <person name="Walker B."/>
            <person name="Young S.K."/>
            <person name="Zeng Q."/>
            <person name="Gargeya S."/>
            <person name="Fitzgerald M."/>
            <person name="Haas B."/>
            <person name="Abouelleil A."/>
            <person name="Alvarado L."/>
            <person name="Arachchi H.M."/>
            <person name="Berlin A.M."/>
            <person name="Chapman S.B."/>
            <person name="Dewar J."/>
            <person name="Goldberg J."/>
            <person name="Griggs A."/>
            <person name="Gujja S."/>
            <person name="Hansen M."/>
            <person name="Howarth C."/>
            <person name="Imamovic A."/>
            <person name="Larimer J."/>
            <person name="McCowan C."/>
            <person name="Murphy C."/>
            <person name="Neiman D."/>
            <person name="Pearson M."/>
            <person name="Priest M."/>
            <person name="Roberts A."/>
            <person name="Saif S."/>
            <person name="Shea T."/>
            <person name="Sisk P."/>
            <person name="Sykes S."/>
            <person name="Wortman J."/>
            <person name="Nusbaum C."/>
            <person name="Birren B."/>
        </authorList>
    </citation>
    <scope>NUCLEOTIDE SEQUENCE [LARGE SCALE GENOMIC DNA]</scope>
    <source>
        <strain evidence="2 3">UGT5.1</strain>
    </source>
</reference>
<sequence>MNETDEVIETNAINENYKNSCDNDEYVNKKNGSNSSYNFPYHVTFGKVLAVVVRIKYDEYYCLKKLLKKRINLQKDEIKNNTLYENEEIQCIPNIYLDDCINNQYTHQIKRFLPAHTEHTTTNNLKDDHILRTNNKLIQSVQTYTKYYKLLLFHENSKHVYGYYIFEHSEEIQCVSFGYLNNKEYIYISSGININERIETQGNIYILDFSNIFFKFNKNHLDSYFNSSPNMDNFGKSLDAHQKNNENDDVMNQIGINKYETNNNHLNNDVDVDVDINHISDANPNQDLLNTDNSNNKAESTKKGKLLVYMKKTYNNCVSQILPFYVHTDNYNSNIMYAGRNFKNPTKNEGKEYFLNNEDKYNLDKNNTYWNDMKDSNNNCYSNILHCINSKIYIHEVNDNDFTKGAFLDNNFYISDIKIMKNFIIIADLFKGIFINMYNYEEQYDSRSIISISKNFYSNNLNILCCHYIIFNSFISIIAMDVYNNFIVFSYKNYQDIDNLYIFNYFNFNRRIVKFINALNKQDNSNIALSLSNDGSIHLFHPLNHKRFLFFKEIYNITKKYIFPNLAVNVHTHLKPDFFIQSIVLNLYKKTDSYLVKNILFDDLLRQLPFYSSEVLYELFYEKSNLLQHITIGEFLNELYVLSLN</sequence>
<evidence type="ECO:0000313" key="3">
    <source>
        <dbReference type="Proteomes" id="UP000030697"/>
    </source>
</evidence>
<dbReference type="Pfam" id="PF03178">
    <property type="entry name" value="CPSF_A"/>
    <property type="match status" value="1"/>
</dbReference>
<evidence type="ECO:0000313" key="2">
    <source>
        <dbReference type="EMBL" id="EWC78182.1"/>
    </source>
</evidence>
<dbReference type="AlphaFoldDB" id="W7JGU7"/>